<evidence type="ECO:0000313" key="2">
    <source>
        <dbReference type="Proteomes" id="UP000828941"/>
    </source>
</evidence>
<accession>A0ACB9Q1C1</accession>
<dbReference type="EMBL" id="CM039427">
    <property type="protein sequence ID" value="KAI4354760.1"/>
    <property type="molecule type" value="Genomic_DNA"/>
</dbReference>
<keyword evidence="2" id="KW-1185">Reference proteome</keyword>
<name>A0ACB9Q1C1_BAUVA</name>
<protein>
    <submittedName>
        <fullName evidence="1">Uncharacterized protein</fullName>
    </submittedName>
</protein>
<proteinExistence type="predicted"/>
<gene>
    <name evidence="1" type="ORF">L6164_003602</name>
</gene>
<reference evidence="1 2" key="1">
    <citation type="journal article" date="2022" name="DNA Res.">
        <title>Chromosomal-level genome assembly of the orchid tree Bauhinia variegata (Leguminosae; Cercidoideae) supports the allotetraploid origin hypothesis of Bauhinia.</title>
        <authorList>
            <person name="Zhong Y."/>
            <person name="Chen Y."/>
            <person name="Zheng D."/>
            <person name="Pang J."/>
            <person name="Liu Y."/>
            <person name="Luo S."/>
            <person name="Meng S."/>
            <person name="Qian L."/>
            <person name="Wei D."/>
            <person name="Dai S."/>
            <person name="Zhou R."/>
        </authorList>
    </citation>
    <scope>NUCLEOTIDE SEQUENCE [LARGE SCALE GENOMIC DNA]</scope>
    <source>
        <strain evidence="1">BV-YZ2020</strain>
    </source>
</reference>
<dbReference type="Proteomes" id="UP000828941">
    <property type="component" value="Chromosome 2"/>
</dbReference>
<organism evidence="1 2">
    <name type="scientific">Bauhinia variegata</name>
    <name type="common">Purple orchid tree</name>
    <name type="synonym">Phanera variegata</name>
    <dbReference type="NCBI Taxonomy" id="167791"/>
    <lineage>
        <taxon>Eukaryota</taxon>
        <taxon>Viridiplantae</taxon>
        <taxon>Streptophyta</taxon>
        <taxon>Embryophyta</taxon>
        <taxon>Tracheophyta</taxon>
        <taxon>Spermatophyta</taxon>
        <taxon>Magnoliopsida</taxon>
        <taxon>eudicotyledons</taxon>
        <taxon>Gunneridae</taxon>
        <taxon>Pentapetalae</taxon>
        <taxon>rosids</taxon>
        <taxon>fabids</taxon>
        <taxon>Fabales</taxon>
        <taxon>Fabaceae</taxon>
        <taxon>Cercidoideae</taxon>
        <taxon>Cercideae</taxon>
        <taxon>Bauhiniinae</taxon>
        <taxon>Bauhinia</taxon>
    </lineage>
</organism>
<sequence length="266" mass="29358">MEGGSNAMNVDRPVPHLRTSTSKSFSSSSSNFKLPMSSSTANSASSSSLSCCHSETERKIELIDEKEQKIATGPPYNHVFDTAPSQSEAEDAVASLQSLMQALSPPSASPQNSDSYDSRILQSDGYKRLYDAVQLLQNDLSFKRLVLSLSSDKAVWDAVMNNILRQKLPLQELPKSVHQVESRGHQVSYEPNLGILILTWILEIMKGKVVELIESFYSLMSDIFQSPKMEKCAMEAAGLDGKVRSSLLLCIVILLIVIVARTEKMR</sequence>
<evidence type="ECO:0000313" key="1">
    <source>
        <dbReference type="EMBL" id="KAI4354760.1"/>
    </source>
</evidence>
<comment type="caution">
    <text evidence="1">The sequence shown here is derived from an EMBL/GenBank/DDBJ whole genome shotgun (WGS) entry which is preliminary data.</text>
</comment>